<keyword evidence="1" id="KW-0472">Membrane</keyword>
<reference evidence="3" key="1">
    <citation type="journal article" date="2019" name="Int. J. Syst. Evol. Microbiol.">
        <title>The Global Catalogue of Microorganisms (GCM) 10K type strain sequencing project: providing services to taxonomists for standard genome sequencing and annotation.</title>
        <authorList>
            <consortium name="The Broad Institute Genomics Platform"/>
            <consortium name="The Broad Institute Genome Sequencing Center for Infectious Disease"/>
            <person name="Wu L."/>
            <person name="Ma J."/>
        </authorList>
    </citation>
    <scope>NUCLEOTIDE SEQUENCE [LARGE SCALE GENOMIC DNA]</scope>
    <source>
        <strain evidence="3">CGMCC 4.1648</strain>
    </source>
</reference>
<organism evidence="2 3">
    <name type="scientific">Streptomyces coeruleoprunus</name>
    <dbReference type="NCBI Taxonomy" id="285563"/>
    <lineage>
        <taxon>Bacteria</taxon>
        <taxon>Bacillati</taxon>
        <taxon>Actinomycetota</taxon>
        <taxon>Actinomycetes</taxon>
        <taxon>Kitasatosporales</taxon>
        <taxon>Streptomycetaceae</taxon>
        <taxon>Streptomyces</taxon>
    </lineage>
</organism>
<dbReference type="EMBL" id="JBHSJD010000026">
    <property type="protein sequence ID" value="MFC5026617.1"/>
    <property type="molecule type" value="Genomic_DNA"/>
</dbReference>
<comment type="caution">
    <text evidence="2">The sequence shown here is derived from an EMBL/GenBank/DDBJ whole genome shotgun (WGS) entry which is preliminary data.</text>
</comment>
<keyword evidence="3" id="KW-1185">Reference proteome</keyword>
<proteinExistence type="predicted"/>
<keyword evidence="1" id="KW-0812">Transmembrane</keyword>
<evidence type="ECO:0000256" key="1">
    <source>
        <dbReference type="SAM" id="Phobius"/>
    </source>
</evidence>
<keyword evidence="1" id="KW-1133">Transmembrane helix</keyword>
<protein>
    <recommendedName>
        <fullName evidence="4">DUF3618 domain-containing protein</fullName>
    </recommendedName>
</protein>
<dbReference type="Proteomes" id="UP001595829">
    <property type="component" value="Unassembled WGS sequence"/>
</dbReference>
<dbReference type="RefSeq" id="WP_345692294.1">
    <property type="nucleotide sequence ID" value="NZ_BAABIT010000001.1"/>
</dbReference>
<gene>
    <name evidence="2" type="ORF">ACFPM3_31240</name>
</gene>
<accession>A0ABV9XT25</accession>
<evidence type="ECO:0000313" key="2">
    <source>
        <dbReference type="EMBL" id="MFC5026617.1"/>
    </source>
</evidence>
<name>A0ABV9XT25_9ACTN</name>
<sequence>MTGPDELRLEAARKRRELTDTLEQLMARTDLRARAARVDYRPLILAAAALGIAAIAAGVLLGRTRHGGGRR</sequence>
<feature type="transmembrane region" description="Helical" evidence="1">
    <location>
        <begin position="43"/>
        <end position="62"/>
    </location>
</feature>
<evidence type="ECO:0000313" key="3">
    <source>
        <dbReference type="Proteomes" id="UP001595829"/>
    </source>
</evidence>
<evidence type="ECO:0008006" key="4">
    <source>
        <dbReference type="Google" id="ProtNLM"/>
    </source>
</evidence>